<comment type="similarity">
    <text evidence="1 3">Belongs to the 3-oxoacid CoA-transferase family.</text>
</comment>
<dbReference type="RefSeq" id="WP_211854401.1">
    <property type="nucleotide sequence ID" value="NZ_JAAGBB010000025.1"/>
</dbReference>
<evidence type="ECO:0000256" key="3">
    <source>
        <dbReference type="PIRNR" id="PIRNR000858"/>
    </source>
</evidence>
<evidence type="ECO:0000313" key="4">
    <source>
        <dbReference type="EMBL" id="MBR0666669.1"/>
    </source>
</evidence>
<accession>A0ABS5F2C0</accession>
<organism evidence="4 5">
    <name type="scientific">Plastoroseomonas hellenica</name>
    <dbReference type="NCBI Taxonomy" id="2687306"/>
    <lineage>
        <taxon>Bacteria</taxon>
        <taxon>Pseudomonadati</taxon>
        <taxon>Pseudomonadota</taxon>
        <taxon>Alphaproteobacteria</taxon>
        <taxon>Acetobacterales</taxon>
        <taxon>Acetobacteraceae</taxon>
        <taxon>Plastoroseomonas</taxon>
    </lineage>
</organism>
<dbReference type="PIRSF" id="PIRSF000858">
    <property type="entry name" value="SCOT-t"/>
    <property type="match status" value="1"/>
</dbReference>
<dbReference type="PANTHER" id="PTHR43293">
    <property type="entry name" value="ACETATE COA-TRANSFERASE YDIF"/>
    <property type="match status" value="1"/>
</dbReference>
<evidence type="ECO:0000256" key="1">
    <source>
        <dbReference type="ARBA" id="ARBA00007154"/>
    </source>
</evidence>
<comment type="caution">
    <text evidence="4">The sequence shown here is derived from an EMBL/GenBank/DDBJ whole genome shotgun (WGS) entry which is preliminary data.</text>
</comment>
<protein>
    <recommendedName>
        <fullName evidence="3">Acetate CoA-transferase YdiF</fullName>
        <ecNumber evidence="3">2.8.3.8</ecNumber>
    </recommendedName>
</protein>
<dbReference type="Pfam" id="PF01144">
    <property type="entry name" value="CoA_trans"/>
    <property type="match status" value="1"/>
</dbReference>
<dbReference type="PANTHER" id="PTHR43293:SF1">
    <property type="entry name" value="ACETATE COA-TRANSFERASE YDIF"/>
    <property type="match status" value="1"/>
</dbReference>
<comment type="catalytic activity">
    <reaction evidence="3">
        <text>an acyl-CoA + acetate = a carboxylate + acetyl-CoA</text>
        <dbReference type="Rhea" id="RHEA:13381"/>
        <dbReference type="ChEBI" id="CHEBI:29067"/>
        <dbReference type="ChEBI" id="CHEBI:30089"/>
        <dbReference type="ChEBI" id="CHEBI:57288"/>
        <dbReference type="ChEBI" id="CHEBI:58342"/>
        <dbReference type="EC" id="2.8.3.8"/>
    </reaction>
</comment>
<name>A0ABS5F2C0_9PROT</name>
<dbReference type="Gene3D" id="3.40.1080.10">
    <property type="entry name" value="Glutaconate Coenzyme A-transferase"/>
    <property type="match status" value="2"/>
</dbReference>
<sequence length="514" mass="54316">MQIISAADAARLLQDGDTLLIGGSGGGHAVPDALLAAIGARFRETGAPRGLTALHPVGLGDGKTRGAGHLAQDGLLKRVVSGTFVNSPGIARLALDEKIEAYTLPQGSMSQLMREMAAGRPGLLTRIGLHSFVDPRLQGGRQSRCATEDLVELVQFQGEEYLFYRPFQADIAFVRGSAADEDGNISMEHEAVTLEMLSIAQAARRSGGIVVAQVKRIVPRGSIHPKMVKVPGILVDALVVDPDQWQTYETEDSLAYSGHARVALEDVPRLPPGPRRIVARRGACELFEGAICNLGSGISTGIANVAAEEGVLRRVCLTNEQGNIGGAPASGNEAGAARSPDAQIDQPYQFDFYDGGGLDLAFLSFAEFDAEGNVNVSRFGGRIVGPGGFINISQGARAVVFGGTLTANGAPKAVQRVEQVTFSGRFARERSQPVLYVTERAVFRLGEFGPELIEIAPGLDLESEVIGAMGFRPRISPALRRMDAGLFAEGPMGLADRLPVRPPRAAARLAPAIA</sequence>
<proteinExistence type="inferred from homology"/>
<dbReference type="SMART" id="SM00882">
    <property type="entry name" value="CoA_trans"/>
    <property type="match status" value="1"/>
</dbReference>
<dbReference type="InterPro" id="IPR037171">
    <property type="entry name" value="NagB/RpiA_transferase-like"/>
</dbReference>
<keyword evidence="2 3" id="KW-0808">Transferase</keyword>
<reference evidence="5" key="1">
    <citation type="journal article" date="2021" name="Syst. Appl. Microbiol.">
        <title>Roseomonas hellenica sp. nov., isolated from roots of wild-growing Alkanna tinctoria.</title>
        <authorList>
            <person name="Rat A."/>
            <person name="Naranjo H.D."/>
            <person name="Lebbe L."/>
            <person name="Cnockaert M."/>
            <person name="Krigas N."/>
            <person name="Grigoriadou K."/>
            <person name="Maloupa E."/>
            <person name="Willems A."/>
        </authorList>
    </citation>
    <scope>NUCLEOTIDE SEQUENCE [LARGE SCALE GENOMIC DNA]</scope>
    <source>
        <strain evidence="5">LMG 31523</strain>
    </source>
</reference>
<dbReference type="InterPro" id="IPR004165">
    <property type="entry name" value="CoA_trans_fam_I"/>
</dbReference>
<dbReference type="EC" id="2.8.3.8" evidence="3"/>
<dbReference type="Proteomes" id="UP001196870">
    <property type="component" value="Unassembled WGS sequence"/>
</dbReference>
<dbReference type="InterPro" id="IPR014388">
    <property type="entry name" value="3-oxoacid_CoA-transferase"/>
</dbReference>
<keyword evidence="5" id="KW-1185">Reference proteome</keyword>
<evidence type="ECO:0000256" key="2">
    <source>
        <dbReference type="ARBA" id="ARBA00022679"/>
    </source>
</evidence>
<evidence type="ECO:0000313" key="5">
    <source>
        <dbReference type="Proteomes" id="UP001196870"/>
    </source>
</evidence>
<dbReference type="EMBL" id="JAAGBB010000025">
    <property type="protein sequence ID" value="MBR0666669.1"/>
    <property type="molecule type" value="Genomic_DNA"/>
</dbReference>
<gene>
    <name evidence="4" type="ORF">GXW71_20085</name>
</gene>
<dbReference type="SUPFAM" id="SSF100950">
    <property type="entry name" value="NagB/RpiA/CoA transferase-like"/>
    <property type="match status" value="2"/>
</dbReference>
<comment type="function">
    <text evidence="3">CoA transferase having broad substrate specificity for short-chain acyl-CoA thioesters with the activity decreasing when the length of the carboxylic acid chain exceeds four carbons.</text>
</comment>